<keyword evidence="2" id="KW-0645">Protease</keyword>
<gene>
    <name evidence="8" type="ORF">EWM57_20925</name>
</gene>
<dbReference type="GO" id="GO:0006508">
    <property type="term" value="P:proteolysis"/>
    <property type="evidence" value="ECO:0007669"/>
    <property type="project" value="UniProtKB-KW"/>
</dbReference>
<keyword evidence="4" id="KW-0732">Signal</keyword>
<dbReference type="InterPro" id="IPR007484">
    <property type="entry name" value="Peptidase_M28"/>
</dbReference>
<evidence type="ECO:0000256" key="2">
    <source>
        <dbReference type="ARBA" id="ARBA00022670"/>
    </source>
</evidence>
<comment type="caution">
    <text evidence="8">The sequence shown here is derived from an EMBL/GenBank/DDBJ whole genome shotgun (WGS) entry which is preliminary data.</text>
</comment>
<keyword evidence="9" id="KW-1185">Reference proteome</keyword>
<keyword evidence="3" id="KW-0479">Metal-binding</keyword>
<dbReference type="Pfam" id="PF04389">
    <property type="entry name" value="Peptidase_M28"/>
    <property type="match status" value="1"/>
</dbReference>
<dbReference type="InterPro" id="IPR045175">
    <property type="entry name" value="M28_fam"/>
</dbReference>
<name>A0A4Q5L820_9BACT</name>
<evidence type="ECO:0000259" key="7">
    <source>
        <dbReference type="Pfam" id="PF04389"/>
    </source>
</evidence>
<dbReference type="AlphaFoldDB" id="A0A4Q5L820"/>
<evidence type="ECO:0000256" key="1">
    <source>
        <dbReference type="ARBA" id="ARBA00022438"/>
    </source>
</evidence>
<dbReference type="EMBL" id="SEWE01000125">
    <property type="protein sequence ID" value="RYU72338.1"/>
    <property type="molecule type" value="Genomic_DNA"/>
</dbReference>
<dbReference type="Gene3D" id="3.50.30.30">
    <property type="match status" value="1"/>
</dbReference>
<evidence type="ECO:0000256" key="4">
    <source>
        <dbReference type="ARBA" id="ARBA00022729"/>
    </source>
</evidence>
<dbReference type="Gene3D" id="3.40.630.10">
    <property type="entry name" value="Zn peptidases"/>
    <property type="match status" value="1"/>
</dbReference>
<proteinExistence type="predicted"/>
<organism evidence="8 9">
    <name type="scientific">Hymenobacter persicinus</name>
    <dbReference type="NCBI Taxonomy" id="2025506"/>
    <lineage>
        <taxon>Bacteria</taxon>
        <taxon>Pseudomonadati</taxon>
        <taxon>Bacteroidota</taxon>
        <taxon>Cytophagia</taxon>
        <taxon>Cytophagales</taxon>
        <taxon>Hymenobacteraceae</taxon>
        <taxon>Hymenobacter</taxon>
    </lineage>
</organism>
<dbReference type="PANTHER" id="PTHR12147">
    <property type="entry name" value="METALLOPEPTIDASE M28 FAMILY MEMBER"/>
    <property type="match status" value="1"/>
</dbReference>
<evidence type="ECO:0000313" key="9">
    <source>
        <dbReference type="Proteomes" id="UP000294155"/>
    </source>
</evidence>
<keyword evidence="6" id="KW-0862">Zinc</keyword>
<evidence type="ECO:0000256" key="6">
    <source>
        <dbReference type="ARBA" id="ARBA00022833"/>
    </source>
</evidence>
<keyword evidence="5" id="KW-0378">Hydrolase</keyword>
<dbReference type="SUPFAM" id="SSF53187">
    <property type="entry name" value="Zn-dependent exopeptidases"/>
    <property type="match status" value="1"/>
</dbReference>
<sequence length="474" mass="51800">MVGPYRRLARHGRGPVGHVGHPPLVVVMRPSSSGFAMAFPLSASWFRPLAPLSLGTALLTLTPAVAQDMGQVRATITTLASPDFHGRGYVRQGSQRAATFLRRRFQQLGLRTFTPRYAQPFTLTVNTFPGDFSLRLDGRELLPGVEFIAEPASGAGRVSGPLLPLDSLIFTSEEAGQRFLAQSLHGQIVVLRQRDAERLRTLPDSFAEHLNQAAALITLVPDKLTASLADAQFPQPRLQVLASRWTGPRQQATLAVEAKLERDYPAQNLIGYVQGRVQPDSFLVVTAHYDHLGHMGKKTFFPGANDNASGTAMLLALAEHYAKPENQPAYSIAFMAFGAEEAGLLGSRYYVAHPLFPLTRIRFLINMDLLGTGEDGITVVNGKVLEKPFQQLTALNSAGRYVPQVAARGRAANSDHYPFSEQGVPAFFFYTRGGSKAYHDVQDRPDDLSLASVRGVFRLTTRFLDQLATPAAKP</sequence>
<dbReference type="GO" id="GO:0004177">
    <property type="term" value="F:aminopeptidase activity"/>
    <property type="evidence" value="ECO:0007669"/>
    <property type="project" value="UniProtKB-KW"/>
</dbReference>
<accession>A0A4Q5L820</accession>
<dbReference type="GO" id="GO:0008235">
    <property type="term" value="F:metalloexopeptidase activity"/>
    <property type="evidence" value="ECO:0007669"/>
    <property type="project" value="InterPro"/>
</dbReference>
<evidence type="ECO:0000256" key="5">
    <source>
        <dbReference type="ARBA" id="ARBA00022801"/>
    </source>
</evidence>
<evidence type="ECO:0000313" key="8">
    <source>
        <dbReference type="EMBL" id="RYU72338.1"/>
    </source>
</evidence>
<keyword evidence="1" id="KW-0031">Aminopeptidase</keyword>
<evidence type="ECO:0000256" key="3">
    <source>
        <dbReference type="ARBA" id="ARBA00022723"/>
    </source>
</evidence>
<dbReference type="Proteomes" id="UP000294155">
    <property type="component" value="Unassembled WGS sequence"/>
</dbReference>
<dbReference type="GO" id="GO:0046872">
    <property type="term" value="F:metal ion binding"/>
    <property type="evidence" value="ECO:0007669"/>
    <property type="project" value="UniProtKB-KW"/>
</dbReference>
<dbReference type="PANTHER" id="PTHR12147:SF56">
    <property type="entry name" value="AMINOPEPTIDASE YDR415C-RELATED"/>
    <property type="match status" value="1"/>
</dbReference>
<protein>
    <submittedName>
        <fullName evidence="8">M28 family peptidase</fullName>
    </submittedName>
</protein>
<reference evidence="8 9" key="1">
    <citation type="submission" date="2019-02" db="EMBL/GenBank/DDBJ databases">
        <title>Bacterial novel species isolated from soil.</title>
        <authorList>
            <person name="Jung H.-Y."/>
        </authorList>
    </citation>
    <scope>NUCLEOTIDE SEQUENCE [LARGE SCALE GENOMIC DNA]</scope>
    <source>
        <strain evidence="8 9">1-3-3-3</strain>
    </source>
</reference>
<feature type="domain" description="Peptidase M28" evidence="7">
    <location>
        <begin position="268"/>
        <end position="459"/>
    </location>
</feature>
<dbReference type="OrthoDB" id="844214at2"/>